<feature type="signal peptide" evidence="12">
    <location>
        <begin position="1"/>
        <end position="23"/>
    </location>
</feature>
<comment type="subcellular location">
    <subcellularLocation>
        <location evidence="2 11">Cell membrane</location>
        <topology evidence="2 11">Lipid-anchor</topology>
    </subcellularLocation>
</comment>
<evidence type="ECO:0000313" key="14">
    <source>
        <dbReference type="EMBL" id="GBG04532.1"/>
    </source>
</evidence>
<dbReference type="Gene3D" id="3.10.50.40">
    <property type="match status" value="1"/>
</dbReference>
<dbReference type="InterPro" id="IPR046357">
    <property type="entry name" value="PPIase_dom_sf"/>
</dbReference>
<dbReference type="EC" id="5.2.1.8" evidence="11"/>
<dbReference type="SUPFAM" id="SSF54534">
    <property type="entry name" value="FKBP-like"/>
    <property type="match status" value="1"/>
</dbReference>
<evidence type="ECO:0000313" key="15">
    <source>
        <dbReference type="Proteomes" id="UP000257317"/>
    </source>
</evidence>
<dbReference type="NCBIfam" id="NF003356">
    <property type="entry name" value="PRK04405.1"/>
    <property type="match status" value="1"/>
</dbReference>
<dbReference type="InterPro" id="IPR027304">
    <property type="entry name" value="Trigger_fact/SurA_dom_sf"/>
</dbReference>
<feature type="chain" id="PRO_5039076544" description="Foldase protein PrsA" evidence="12">
    <location>
        <begin position="24"/>
        <end position="296"/>
    </location>
</feature>
<keyword evidence="10 11" id="KW-0449">Lipoprotein</keyword>
<dbReference type="PROSITE" id="PS51257">
    <property type="entry name" value="PROKAR_LIPOPROTEIN"/>
    <property type="match status" value="1"/>
</dbReference>
<dbReference type="SUPFAM" id="SSF109998">
    <property type="entry name" value="Triger factor/SurA peptide-binding domain-like"/>
    <property type="match status" value="1"/>
</dbReference>
<comment type="similarity">
    <text evidence="3 11">Belongs to the PrsA family.</text>
</comment>
<comment type="function">
    <text evidence="11">Plays a major role in protein secretion by helping the post-translocational extracellular folding of several secreted proteins.</text>
</comment>
<evidence type="ECO:0000256" key="10">
    <source>
        <dbReference type="ARBA" id="ARBA00023288"/>
    </source>
</evidence>
<protein>
    <recommendedName>
        <fullName evidence="11">Foldase protein PrsA</fullName>
        <ecNumber evidence="11">5.2.1.8</ecNumber>
    </recommendedName>
</protein>
<keyword evidence="4 11" id="KW-1003">Cell membrane</keyword>
<evidence type="ECO:0000256" key="12">
    <source>
        <dbReference type="SAM" id="SignalP"/>
    </source>
</evidence>
<name>A0A2Z6TET8_9LACO</name>
<evidence type="ECO:0000256" key="11">
    <source>
        <dbReference type="HAMAP-Rule" id="MF_01145"/>
    </source>
</evidence>
<evidence type="ECO:0000256" key="9">
    <source>
        <dbReference type="ARBA" id="ARBA00023235"/>
    </source>
</evidence>
<comment type="catalytic activity">
    <reaction evidence="1 11">
        <text>[protein]-peptidylproline (omega=180) = [protein]-peptidylproline (omega=0)</text>
        <dbReference type="Rhea" id="RHEA:16237"/>
        <dbReference type="Rhea" id="RHEA-COMP:10747"/>
        <dbReference type="Rhea" id="RHEA-COMP:10748"/>
        <dbReference type="ChEBI" id="CHEBI:83833"/>
        <dbReference type="ChEBI" id="CHEBI:83834"/>
        <dbReference type="EC" id="5.2.1.8"/>
    </reaction>
</comment>
<dbReference type="GO" id="GO:0005886">
    <property type="term" value="C:plasma membrane"/>
    <property type="evidence" value="ECO:0007669"/>
    <property type="project" value="UniProtKB-SubCell"/>
</dbReference>
<keyword evidence="6 11" id="KW-0697">Rotamase</keyword>
<accession>A0A2Z6TET8</accession>
<proteinExistence type="inferred from homology"/>
<evidence type="ECO:0000256" key="1">
    <source>
        <dbReference type="ARBA" id="ARBA00000971"/>
    </source>
</evidence>
<keyword evidence="5 11" id="KW-0732">Signal</keyword>
<evidence type="ECO:0000256" key="5">
    <source>
        <dbReference type="ARBA" id="ARBA00022729"/>
    </source>
</evidence>
<dbReference type="Pfam" id="PF00639">
    <property type="entry name" value="Rotamase"/>
    <property type="match status" value="1"/>
</dbReference>
<dbReference type="Gene3D" id="1.10.4030.10">
    <property type="entry name" value="Porin chaperone SurA, peptide-binding domain"/>
    <property type="match status" value="1"/>
</dbReference>
<sequence length="296" mass="33055">MKKTWKKAAAVVAFAGIALSATACSNNKTVVSYKGGKITQQDYYNKMKKSAAGQSQLASMIVNDALEEQYGKYVTDKQVNKQFNESKKQYGSQFSAALQQQGLTESTYKESIKTNLLMNQALRHIKKISKKQEEKAWKNYQPKVQVEHILVSKESTAKDIINQLNNGASFESLAKKYSTDSETKNNGGKLPKFDSSDTSLDSSFKTAAFKLKKGEYTKTPVKSEYGYHVIKMISKPSKGSFKSHKKELDNQIYAKMAQDQTTMQSVLATVLKRADVSIKDSDLKDVLTKYVTPDAK</sequence>
<evidence type="ECO:0000256" key="4">
    <source>
        <dbReference type="ARBA" id="ARBA00022475"/>
    </source>
</evidence>
<gene>
    <name evidence="14" type="primary">surA</name>
    <name evidence="11" type="synonym">prsA</name>
    <name evidence="14" type="ORF">LrDSM24759_04460</name>
</gene>
<keyword evidence="8 11" id="KW-0564">Palmitate</keyword>
<keyword evidence="7 11" id="KW-0472">Membrane</keyword>
<evidence type="ECO:0000256" key="8">
    <source>
        <dbReference type="ARBA" id="ARBA00023139"/>
    </source>
</evidence>
<dbReference type="EMBL" id="BFBY01000002">
    <property type="protein sequence ID" value="GBG04532.1"/>
    <property type="molecule type" value="Genomic_DNA"/>
</dbReference>
<keyword evidence="15" id="KW-1185">Reference proteome</keyword>
<evidence type="ECO:0000256" key="2">
    <source>
        <dbReference type="ARBA" id="ARBA00004193"/>
    </source>
</evidence>
<reference evidence="15" key="1">
    <citation type="submission" date="2018-03" db="EMBL/GenBank/DDBJ databases">
        <title>New taxa in the Lactobacillus gasseri group.</title>
        <authorList>
            <person name="Tanizawa Y."/>
            <person name="Tohno M."/>
            <person name="Endo A."/>
            <person name="Arita M."/>
        </authorList>
    </citation>
    <scope>NUCLEOTIDE SEQUENCE [LARGE SCALE GENOMIC DNA]</scope>
    <source>
        <strain evidence="15">DSM 24759</strain>
    </source>
</reference>
<dbReference type="InterPro" id="IPR023059">
    <property type="entry name" value="Foldase_PrsA"/>
</dbReference>
<dbReference type="AlphaFoldDB" id="A0A2Z6TET8"/>
<dbReference type="GO" id="GO:0003755">
    <property type="term" value="F:peptidyl-prolyl cis-trans isomerase activity"/>
    <property type="evidence" value="ECO:0007669"/>
    <property type="project" value="UniProtKB-UniRule"/>
</dbReference>
<dbReference type="HAMAP" id="MF_01145">
    <property type="entry name" value="Foldase_PrsA"/>
    <property type="match status" value="1"/>
</dbReference>
<dbReference type="InterPro" id="IPR000297">
    <property type="entry name" value="PPIase_PpiC"/>
</dbReference>
<evidence type="ECO:0000256" key="6">
    <source>
        <dbReference type="ARBA" id="ARBA00023110"/>
    </source>
</evidence>
<dbReference type="InterPro" id="IPR050245">
    <property type="entry name" value="PrsA_foldase"/>
</dbReference>
<dbReference type="Proteomes" id="UP000257317">
    <property type="component" value="Unassembled WGS sequence"/>
</dbReference>
<dbReference type="GO" id="GO:0006457">
    <property type="term" value="P:protein folding"/>
    <property type="evidence" value="ECO:0007669"/>
    <property type="project" value="UniProtKB-UniRule"/>
</dbReference>
<dbReference type="PROSITE" id="PS50198">
    <property type="entry name" value="PPIC_PPIASE_2"/>
    <property type="match status" value="1"/>
</dbReference>
<evidence type="ECO:0000256" key="7">
    <source>
        <dbReference type="ARBA" id="ARBA00023136"/>
    </source>
</evidence>
<comment type="caution">
    <text evidence="14">The sequence shown here is derived from an EMBL/GenBank/DDBJ whole genome shotgun (WGS) entry which is preliminary data.</text>
</comment>
<organism evidence="14 15">
    <name type="scientific">Lactobacillus rodentium</name>
    <dbReference type="NCBI Taxonomy" id="947835"/>
    <lineage>
        <taxon>Bacteria</taxon>
        <taxon>Bacillati</taxon>
        <taxon>Bacillota</taxon>
        <taxon>Bacilli</taxon>
        <taxon>Lactobacillales</taxon>
        <taxon>Lactobacillaceae</taxon>
        <taxon>Lactobacillus</taxon>
    </lineage>
</organism>
<evidence type="ECO:0000256" key="3">
    <source>
        <dbReference type="ARBA" id="ARBA00006071"/>
    </source>
</evidence>
<evidence type="ECO:0000259" key="13">
    <source>
        <dbReference type="PROSITE" id="PS50198"/>
    </source>
</evidence>
<dbReference type="PANTHER" id="PTHR47245">
    <property type="entry name" value="PEPTIDYLPROLYL ISOMERASE"/>
    <property type="match status" value="1"/>
</dbReference>
<feature type="domain" description="PpiC" evidence="13">
    <location>
        <begin position="141"/>
        <end position="234"/>
    </location>
</feature>
<dbReference type="OrthoDB" id="14196at2"/>
<keyword evidence="9 11" id="KW-0413">Isomerase</keyword>
<dbReference type="RefSeq" id="WP_117117878.1">
    <property type="nucleotide sequence ID" value="NZ_BFBY01000002.1"/>
</dbReference>
<dbReference type="PANTHER" id="PTHR47245:SF1">
    <property type="entry name" value="FOLDASE PROTEIN PRSA"/>
    <property type="match status" value="1"/>
</dbReference>